<evidence type="ECO:0000313" key="2">
    <source>
        <dbReference type="Proteomes" id="UP000013827"/>
    </source>
</evidence>
<dbReference type="PaxDb" id="2903-EOD20304"/>
<dbReference type="RefSeq" id="XP_005772733.1">
    <property type="nucleotide sequence ID" value="XM_005772676.1"/>
</dbReference>
<name>A0A0D3J9W9_EMIH1</name>
<proteinExistence type="predicted"/>
<organism evidence="1 2">
    <name type="scientific">Emiliania huxleyi (strain CCMP1516)</name>
    <dbReference type="NCBI Taxonomy" id="280463"/>
    <lineage>
        <taxon>Eukaryota</taxon>
        <taxon>Haptista</taxon>
        <taxon>Haptophyta</taxon>
        <taxon>Prymnesiophyceae</taxon>
        <taxon>Isochrysidales</taxon>
        <taxon>Noelaerhabdaceae</taxon>
        <taxon>Emiliania</taxon>
    </lineage>
</organism>
<dbReference type="HOGENOM" id="CLU_861749_0_0_1"/>
<accession>A0A0D3J9W9</accession>
<dbReference type="GeneID" id="17265850"/>
<keyword evidence="2" id="KW-1185">Reference proteome</keyword>
<reference evidence="2" key="1">
    <citation type="journal article" date="2013" name="Nature">
        <title>Pan genome of the phytoplankton Emiliania underpins its global distribution.</title>
        <authorList>
            <person name="Read B.A."/>
            <person name="Kegel J."/>
            <person name="Klute M.J."/>
            <person name="Kuo A."/>
            <person name="Lefebvre S.C."/>
            <person name="Maumus F."/>
            <person name="Mayer C."/>
            <person name="Miller J."/>
            <person name="Monier A."/>
            <person name="Salamov A."/>
            <person name="Young J."/>
            <person name="Aguilar M."/>
            <person name="Claverie J.M."/>
            <person name="Frickenhaus S."/>
            <person name="Gonzalez K."/>
            <person name="Herman E.K."/>
            <person name="Lin Y.C."/>
            <person name="Napier J."/>
            <person name="Ogata H."/>
            <person name="Sarno A.F."/>
            <person name="Shmutz J."/>
            <person name="Schroeder D."/>
            <person name="de Vargas C."/>
            <person name="Verret F."/>
            <person name="von Dassow P."/>
            <person name="Valentin K."/>
            <person name="Van de Peer Y."/>
            <person name="Wheeler G."/>
            <person name="Dacks J.B."/>
            <person name="Delwiche C.F."/>
            <person name="Dyhrman S.T."/>
            <person name="Glockner G."/>
            <person name="John U."/>
            <person name="Richards T."/>
            <person name="Worden A.Z."/>
            <person name="Zhang X."/>
            <person name="Grigoriev I.V."/>
            <person name="Allen A.E."/>
            <person name="Bidle K."/>
            <person name="Borodovsky M."/>
            <person name="Bowler C."/>
            <person name="Brownlee C."/>
            <person name="Cock J.M."/>
            <person name="Elias M."/>
            <person name="Gladyshev V.N."/>
            <person name="Groth M."/>
            <person name="Guda C."/>
            <person name="Hadaegh A."/>
            <person name="Iglesias-Rodriguez M.D."/>
            <person name="Jenkins J."/>
            <person name="Jones B.M."/>
            <person name="Lawson T."/>
            <person name="Leese F."/>
            <person name="Lindquist E."/>
            <person name="Lobanov A."/>
            <person name="Lomsadze A."/>
            <person name="Malik S.B."/>
            <person name="Marsh M.E."/>
            <person name="Mackinder L."/>
            <person name="Mock T."/>
            <person name="Mueller-Roeber B."/>
            <person name="Pagarete A."/>
            <person name="Parker M."/>
            <person name="Probert I."/>
            <person name="Quesneville H."/>
            <person name="Raines C."/>
            <person name="Rensing S.A."/>
            <person name="Riano-Pachon D.M."/>
            <person name="Richier S."/>
            <person name="Rokitta S."/>
            <person name="Shiraiwa Y."/>
            <person name="Soanes D.M."/>
            <person name="van der Giezen M."/>
            <person name="Wahlund T.M."/>
            <person name="Williams B."/>
            <person name="Wilson W."/>
            <person name="Wolfe G."/>
            <person name="Wurch L.L."/>
        </authorList>
    </citation>
    <scope>NUCLEOTIDE SEQUENCE</scope>
</reference>
<evidence type="ECO:0008006" key="3">
    <source>
        <dbReference type="Google" id="ProtNLM"/>
    </source>
</evidence>
<sequence>MAQARALLDPQPFCAQARDRTHGEALEAARKQAEQEVAHHEALLEQRLAAAARETAEATAADRRVHEAELAPISSALIPRRWIDRRVHEVELAQLRQVTEATLSAKDRQHAEQVKRLEALHREQCAAYGVLQQQGGALSKLATDVGRTAEGLVVLREKMEQDLWKTVLKGEAAMLEKEGALNEVQAQREKLWAEREALVAAMRSELDAEQQRMAAAWRSGRTEWEAMQAEHNELRSQLAQRAVEIDALQQRVVAEMAGAVATLQAERKLFAQERGLCRDERSALSRALVEHRGEVSRHREAIFSSLEELASEKARSAQQGFLS</sequence>
<dbReference type="AlphaFoldDB" id="A0A0D3J9W9"/>
<protein>
    <recommendedName>
        <fullName evidence="3">Centrosomal protein POC5</fullName>
    </recommendedName>
</protein>
<dbReference type="KEGG" id="ehx:EMIHUDRAFT_242192"/>
<reference evidence="1" key="2">
    <citation type="submission" date="2024-10" db="UniProtKB">
        <authorList>
            <consortium name="EnsemblProtists"/>
        </authorList>
    </citation>
    <scope>IDENTIFICATION</scope>
</reference>
<evidence type="ECO:0000313" key="1">
    <source>
        <dbReference type="EnsemblProtists" id="EOD20304"/>
    </source>
</evidence>
<dbReference type="EnsemblProtists" id="EOD20304">
    <property type="protein sequence ID" value="EOD20304"/>
    <property type="gene ID" value="EMIHUDRAFT_242192"/>
</dbReference>
<dbReference type="Proteomes" id="UP000013827">
    <property type="component" value="Unassembled WGS sequence"/>
</dbReference>